<dbReference type="GeneID" id="87827563"/>
<feature type="transmembrane region" description="Helical" evidence="7">
    <location>
        <begin position="87"/>
        <end position="108"/>
    </location>
</feature>
<keyword evidence="4 7" id="KW-0472">Membrane</keyword>
<protein>
    <recommendedName>
        <fullName evidence="8">Rhodopsin domain-containing protein</fullName>
    </recommendedName>
</protein>
<comment type="caution">
    <text evidence="9">The sequence shown here is derived from an EMBL/GenBank/DDBJ whole genome shotgun (WGS) entry which is preliminary data.</text>
</comment>
<reference evidence="9" key="1">
    <citation type="journal article" date="2023" name="Mol. Phylogenet. Evol.">
        <title>Genome-scale phylogeny and comparative genomics of the fungal order Sordariales.</title>
        <authorList>
            <person name="Hensen N."/>
            <person name="Bonometti L."/>
            <person name="Westerberg I."/>
            <person name="Brannstrom I.O."/>
            <person name="Guillou S."/>
            <person name="Cros-Aarteil S."/>
            <person name="Calhoun S."/>
            <person name="Haridas S."/>
            <person name="Kuo A."/>
            <person name="Mondo S."/>
            <person name="Pangilinan J."/>
            <person name="Riley R."/>
            <person name="LaButti K."/>
            <person name="Andreopoulos B."/>
            <person name="Lipzen A."/>
            <person name="Chen C."/>
            <person name="Yan M."/>
            <person name="Daum C."/>
            <person name="Ng V."/>
            <person name="Clum A."/>
            <person name="Steindorff A."/>
            <person name="Ohm R.A."/>
            <person name="Martin F."/>
            <person name="Silar P."/>
            <person name="Natvig D.O."/>
            <person name="Lalanne C."/>
            <person name="Gautier V."/>
            <person name="Ament-Velasquez S.L."/>
            <person name="Kruys A."/>
            <person name="Hutchinson M.I."/>
            <person name="Powell A.J."/>
            <person name="Barry K."/>
            <person name="Miller A.N."/>
            <person name="Grigoriev I.V."/>
            <person name="Debuchy R."/>
            <person name="Gladieux P."/>
            <person name="Hiltunen Thoren M."/>
            <person name="Johannesson H."/>
        </authorList>
    </citation>
    <scope>NUCLEOTIDE SEQUENCE</scope>
    <source>
        <strain evidence="9">CBS 731.68</strain>
    </source>
</reference>
<evidence type="ECO:0000256" key="7">
    <source>
        <dbReference type="SAM" id="Phobius"/>
    </source>
</evidence>
<comment type="similarity">
    <text evidence="5">Belongs to the SAT4 family.</text>
</comment>
<proteinExistence type="inferred from homology"/>
<sequence>MVLHVDNGPNVAAAVITMVRCIACAFTGIGATNATLALPENAGYQEKGLFWFFIFEVFYCVNIIPVKMSISLALIRIAENRKVYVQIQYAVIALFTTMNLIAGFYIIFHCNPVSAAWDPSALENGGKCNPSHYLADIYYATTAVNIFTDWVTAFMPIPLLWNVQLNRNTKVSVVCLLGLGFFASISACVRLKYTVNLTAQENYLYALADIVIWGYGENGLGLIVGCVMTLRPLLRNILKLGGDTSNKQSHGTSNARYGFGSSMRRRTYQECDSEHGESRHHVSSSNGYGNTMTLTEILGGKRKEEDVSSFETESQRKIVTGDEEAGGGIVVTRHVKLAHNTGVH</sequence>
<feature type="region of interest" description="Disordered" evidence="6">
    <location>
        <begin position="270"/>
        <end position="290"/>
    </location>
</feature>
<evidence type="ECO:0000313" key="10">
    <source>
        <dbReference type="Proteomes" id="UP001302602"/>
    </source>
</evidence>
<dbReference type="AlphaFoldDB" id="A0AAN6TS85"/>
<feature type="transmembrane region" description="Helical" evidence="7">
    <location>
        <begin position="50"/>
        <end position="75"/>
    </location>
</feature>
<feature type="transmembrane region" description="Helical" evidence="7">
    <location>
        <begin position="205"/>
        <end position="230"/>
    </location>
</feature>
<evidence type="ECO:0000256" key="3">
    <source>
        <dbReference type="ARBA" id="ARBA00022989"/>
    </source>
</evidence>
<organism evidence="9 10">
    <name type="scientific">Parathielavia appendiculata</name>
    <dbReference type="NCBI Taxonomy" id="2587402"/>
    <lineage>
        <taxon>Eukaryota</taxon>
        <taxon>Fungi</taxon>
        <taxon>Dikarya</taxon>
        <taxon>Ascomycota</taxon>
        <taxon>Pezizomycotina</taxon>
        <taxon>Sordariomycetes</taxon>
        <taxon>Sordariomycetidae</taxon>
        <taxon>Sordariales</taxon>
        <taxon>Chaetomiaceae</taxon>
        <taxon>Parathielavia</taxon>
    </lineage>
</organism>
<feature type="transmembrane region" description="Helical" evidence="7">
    <location>
        <begin position="137"/>
        <end position="161"/>
    </location>
</feature>
<dbReference type="RefSeq" id="XP_062643446.1">
    <property type="nucleotide sequence ID" value="XM_062790794.1"/>
</dbReference>
<evidence type="ECO:0000256" key="6">
    <source>
        <dbReference type="SAM" id="MobiDB-lite"/>
    </source>
</evidence>
<feature type="domain" description="Rhodopsin" evidence="8">
    <location>
        <begin position="13"/>
        <end position="235"/>
    </location>
</feature>
<keyword evidence="3 7" id="KW-1133">Transmembrane helix</keyword>
<feature type="transmembrane region" description="Helical" evidence="7">
    <location>
        <begin position="12"/>
        <end position="38"/>
    </location>
</feature>
<evidence type="ECO:0000256" key="2">
    <source>
        <dbReference type="ARBA" id="ARBA00022692"/>
    </source>
</evidence>
<evidence type="ECO:0000256" key="4">
    <source>
        <dbReference type="ARBA" id="ARBA00023136"/>
    </source>
</evidence>
<evidence type="ECO:0000256" key="1">
    <source>
        <dbReference type="ARBA" id="ARBA00004141"/>
    </source>
</evidence>
<dbReference type="GO" id="GO:0016020">
    <property type="term" value="C:membrane"/>
    <property type="evidence" value="ECO:0007669"/>
    <property type="project" value="UniProtKB-SubCell"/>
</dbReference>
<dbReference type="PANTHER" id="PTHR33048:SF31">
    <property type="entry name" value="INTEGRAL MEMBRANE PROTEIN"/>
    <property type="match status" value="1"/>
</dbReference>
<dbReference type="InterPro" id="IPR049326">
    <property type="entry name" value="Rhodopsin_dom_fungi"/>
</dbReference>
<dbReference type="Pfam" id="PF20684">
    <property type="entry name" value="Fung_rhodopsin"/>
    <property type="match status" value="1"/>
</dbReference>
<reference evidence="9" key="2">
    <citation type="submission" date="2023-05" db="EMBL/GenBank/DDBJ databases">
        <authorList>
            <consortium name="Lawrence Berkeley National Laboratory"/>
            <person name="Steindorff A."/>
            <person name="Hensen N."/>
            <person name="Bonometti L."/>
            <person name="Westerberg I."/>
            <person name="Brannstrom I.O."/>
            <person name="Guillou S."/>
            <person name="Cros-Aarteil S."/>
            <person name="Calhoun S."/>
            <person name="Haridas S."/>
            <person name="Kuo A."/>
            <person name="Mondo S."/>
            <person name="Pangilinan J."/>
            <person name="Riley R."/>
            <person name="Labutti K."/>
            <person name="Andreopoulos B."/>
            <person name="Lipzen A."/>
            <person name="Chen C."/>
            <person name="Yanf M."/>
            <person name="Daum C."/>
            <person name="Ng V."/>
            <person name="Clum A."/>
            <person name="Ohm R."/>
            <person name="Martin F."/>
            <person name="Silar P."/>
            <person name="Natvig D."/>
            <person name="Lalanne C."/>
            <person name="Gautier V."/>
            <person name="Ament-Velasquez S.L."/>
            <person name="Kruys A."/>
            <person name="Hutchinson M.I."/>
            <person name="Powell A.J."/>
            <person name="Barry K."/>
            <person name="Miller A.N."/>
            <person name="Grigoriev I.V."/>
            <person name="Debuchy R."/>
            <person name="Gladieux P."/>
            <person name="Thoren M.H."/>
            <person name="Johannesson H."/>
        </authorList>
    </citation>
    <scope>NUCLEOTIDE SEQUENCE</scope>
    <source>
        <strain evidence="9">CBS 731.68</strain>
    </source>
</reference>
<dbReference type="Proteomes" id="UP001302602">
    <property type="component" value="Unassembled WGS sequence"/>
</dbReference>
<keyword evidence="10" id="KW-1185">Reference proteome</keyword>
<evidence type="ECO:0000313" key="9">
    <source>
        <dbReference type="EMBL" id="KAK4119673.1"/>
    </source>
</evidence>
<evidence type="ECO:0000259" key="8">
    <source>
        <dbReference type="Pfam" id="PF20684"/>
    </source>
</evidence>
<feature type="compositionally biased region" description="Basic and acidic residues" evidence="6">
    <location>
        <begin position="270"/>
        <end position="280"/>
    </location>
</feature>
<name>A0AAN6TS85_9PEZI</name>
<gene>
    <name evidence="9" type="ORF">N657DRAFT_626517</name>
</gene>
<evidence type="ECO:0000256" key="5">
    <source>
        <dbReference type="ARBA" id="ARBA00038359"/>
    </source>
</evidence>
<accession>A0AAN6TS85</accession>
<dbReference type="PANTHER" id="PTHR33048">
    <property type="entry name" value="PTH11-LIKE INTEGRAL MEMBRANE PROTEIN (AFU_ORTHOLOGUE AFUA_5G11245)"/>
    <property type="match status" value="1"/>
</dbReference>
<dbReference type="EMBL" id="MU853246">
    <property type="protein sequence ID" value="KAK4119673.1"/>
    <property type="molecule type" value="Genomic_DNA"/>
</dbReference>
<keyword evidence="2 7" id="KW-0812">Transmembrane</keyword>
<comment type="subcellular location">
    <subcellularLocation>
        <location evidence="1">Membrane</location>
        <topology evidence="1">Multi-pass membrane protein</topology>
    </subcellularLocation>
</comment>
<feature type="transmembrane region" description="Helical" evidence="7">
    <location>
        <begin position="173"/>
        <end position="193"/>
    </location>
</feature>
<dbReference type="InterPro" id="IPR052337">
    <property type="entry name" value="SAT4-like"/>
</dbReference>